<proteinExistence type="predicted"/>
<evidence type="ECO:0000313" key="1">
    <source>
        <dbReference type="EMBL" id="RXN30516.1"/>
    </source>
</evidence>
<dbReference type="InterPro" id="IPR000408">
    <property type="entry name" value="Reg_chr_condens"/>
</dbReference>
<protein>
    <submittedName>
        <fullName evidence="1">Uncharacterized protein</fullName>
    </submittedName>
</protein>
<reference evidence="1 2" key="1">
    <citation type="submission" date="2018-03" db="EMBL/GenBank/DDBJ databases">
        <title>Draft genome sequence of Rohu Carp (Labeo rohita).</title>
        <authorList>
            <person name="Das P."/>
            <person name="Kushwaha B."/>
            <person name="Joshi C.G."/>
            <person name="Kumar D."/>
            <person name="Nagpure N.S."/>
            <person name="Sahoo L."/>
            <person name="Das S.P."/>
            <person name="Bit A."/>
            <person name="Patnaik S."/>
            <person name="Meher P.K."/>
            <person name="Jayasankar P."/>
            <person name="Koringa P.G."/>
            <person name="Patel N.V."/>
            <person name="Hinsu A.T."/>
            <person name="Kumar R."/>
            <person name="Pandey M."/>
            <person name="Agarwal S."/>
            <person name="Srivastava S."/>
            <person name="Singh M."/>
            <person name="Iquebal M.A."/>
            <person name="Jaiswal S."/>
            <person name="Angadi U.B."/>
            <person name="Kumar N."/>
            <person name="Raza M."/>
            <person name="Shah T.M."/>
            <person name="Rai A."/>
            <person name="Jena J.K."/>
        </authorList>
    </citation>
    <scope>NUCLEOTIDE SEQUENCE [LARGE SCALE GENOMIC DNA]</scope>
    <source>
        <strain evidence="1">DASCIFA01</strain>
        <tissue evidence="1">Testis</tissue>
    </source>
</reference>
<sequence length="68" mass="7237">MPVVSCGSGHSVRLTAPDQLSSFLCWVEGNAPSDQQIYKGCPTDCSSLDLDPAFVKNPDDANTCKDFG</sequence>
<comment type="caution">
    <text evidence="1">The sequence shown here is derived from an EMBL/GenBank/DDBJ whole genome shotgun (WGS) entry which is preliminary data.</text>
</comment>
<keyword evidence="2" id="KW-1185">Reference proteome</keyword>
<evidence type="ECO:0000313" key="2">
    <source>
        <dbReference type="Proteomes" id="UP000290572"/>
    </source>
</evidence>
<dbReference type="Proteomes" id="UP000290572">
    <property type="component" value="Unassembled WGS sequence"/>
</dbReference>
<dbReference type="AlphaFoldDB" id="A0A498NEP5"/>
<dbReference type="EMBL" id="QBIY01011570">
    <property type="protein sequence ID" value="RXN30516.1"/>
    <property type="molecule type" value="Genomic_DNA"/>
</dbReference>
<name>A0A498NEP5_LABRO</name>
<gene>
    <name evidence="1" type="ORF">ROHU_017675</name>
</gene>
<organism evidence="1 2">
    <name type="scientific">Labeo rohita</name>
    <name type="common">Indian major carp</name>
    <name type="synonym">Cyprinus rohita</name>
    <dbReference type="NCBI Taxonomy" id="84645"/>
    <lineage>
        <taxon>Eukaryota</taxon>
        <taxon>Metazoa</taxon>
        <taxon>Chordata</taxon>
        <taxon>Craniata</taxon>
        <taxon>Vertebrata</taxon>
        <taxon>Euteleostomi</taxon>
        <taxon>Actinopterygii</taxon>
        <taxon>Neopterygii</taxon>
        <taxon>Teleostei</taxon>
        <taxon>Ostariophysi</taxon>
        <taxon>Cypriniformes</taxon>
        <taxon>Cyprinidae</taxon>
        <taxon>Labeoninae</taxon>
        <taxon>Labeonini</taxon>
        <taxon>Labeo</taxon>
    </lineage>
</organism>
<accession>A0A498NEP5</accession>
<dbReference type="PROSITE" id="PS00626">
    <property type="entry name" value="RCC1_2"/>
    <property type="match status" value="1"/>
</dbReference>